<dbReference type="EMBL" id="JAMQGO010000008">
    <property type="protein sequence ID" value="MCM2562990.1"/>
    <property type="molecule type" value="Genomic_DNA"/>
</dbReference>
<reference evidence="1" key="1">
    <citation type="submission" date="2022-06" db="EMBL/GenBank/DDBJ databases">
        <title>Lutimaribacter sp. EGI FJ00013, a novel bacterium isolated from a salt lake sediment enrichment.</title>
        <authorList>
            <person name="Gao L."/>
            <person name="Fang B.-Z."/>
            <person name="Li W.-J."/>
        </authorList>
    </citation>
    <scope>NUCLEOTIDE SEQUENCE</scope>
    <source>
        <strain evidence="1">EGI FJ00013</strain>
    </source>
</reference>
<gene>
    <name evidence="1" type="ORF">M8744_12620</name>
</gene>
<keyword evidence="2" id="KW-1185">Reference proteome</keyword>
<protein>
    <submittedName>
        <fullName evidence="1">Adenosylcobinamide amidohydrolase</fullName>
    </submittedName>
</protein>
<sequence>MSVTLARPWLCFDLGGEMQVLSHTLNRPGFVAARRILWREVRNADLTPDLDVPEWLDAELAGRNARDAPCFLTSRDVRAYEVATATQDGMTATAVATVGLSNAERVGTRMAYDPASFGTINIALRVEAGVTQAALIELLALVAQARTVAVTELGHDLPTGLATGTGTDCIAVAAPSGDTGFAGMHTGLGVAAGHAVYQAVRRGGEYWMAHVRRGR</sequence>
<proteinExistence type="predicted"/>
<evidence type="ECO:0000313" key="2">
    <source>
        <dbReference type="Proteomes" id="UP001203036"/>
    </source>
</evidence>
<dbReference type="Proteomes" id="UP001203036">
    <property type="component" value="Unassembled WGS sequence"/>
</dbReference>
<name>A0ACC5ZXT5_9RHOB</name>
<organism evidence="1 2">
    <name type="scientific">Lutimaribacter degradans</name>
    <dbReference type="NCBI Taxonomy" id="2945989"/>
    <lineage>
        <taxon>Bacteria</taxon>
        <taxon>Pseudomonadati</taxon>
        <taxon>Pseudomonadota</taxon>
        <taxon>Alphaproteobacteria</taxon>
        <taxon>Rhodobacterales</taxon>
        <taxon>Roseobacteraceae</taxon>
        <taxon>Lutimaribacter</taxon>
    </lineage>
</organism>
<accession>A0ACC5ZXT5</accession>
<evidence type="ECO:0000313" key="1">
    <source>
        <dbReference type="EMBL" id="MCM2562990.1"/>
    </source>
</evidence>
<comment type="caution">
    <text evidence="1">The sequence shown here is derived from an EMBL/GenBank/DDBJ whole genome shotgun (WGS) entry which is preliminary data.</text>
</comment>